<dbReference type="PANTHER" id="PTHR13258">
    <property type="entry name" value="SYNDETIN"/>
    <property type="match status" value="1"/>
</dbReference>
<dbReference type="EMBL" id="JAHRIN010034361">
    <property type="protein sequence ID" value="MEQ2203284.1"/>
    <property type="molecule type" value="Genomic_DNA"/>
</dbReference>
<dbReference type="InterPro" id="IPR040047">
    <property type="entry name" value="VPS50"/>
</dbReference>
<evidence type="ECO:0000313" key="2">
    <source>
        <dbReference type="Proteomes" id="UP001434883"/>
    </source>
</evidence>
<comment type="caution">
    <text evidence="1">The sequence shown here is derived from an EMBL/GenBank/DDBJ whole genome shotgun (WGS) entry which is preliminary data.</text>
</comment>
<gene>
    <name evidence="1" type="primary">VPS50_2</name>
    <name evidence="1" type="ORF">XENOCAPTIV_028081</name>
</gene>
<dbReference type="Proteomes" id="UP001434883">
    <property type="component" value="Unassembled WGS sequence"/>
</dbReference>
<sequence length="272" mass="30166">MEKSVYQDYDSDSDVPDELKQDYVDEQTGDAPLKSVSRETIRSKKKSDYNLSKASAPILTNTTLNVIRLVGKYMQMMNILKPIAFDVIHCVSQLFDYYLYAVYTFFGRNDMPVPSPSLPTYSGREAAPARVVGPACLYESSGLGLISSRLRTTLNRIQESLIDMVGQLLSAPPYFFLCPLSSSLILFYQCLLTHLLSDTYMLSPSIFPILTLLFPLHASTFGSFPSTLSSLSISIGEITVKPVSPQMHYGSSLSGQLSPHPFYTLACSLSLF</sequence>
<dbReference type="PANTHER" id="PTHR13258:SF0">
    <property type="entry name" value="SYNDETIN"/>
    <property type="match status" value="1"/>
</dbReference>
<reference evidence="1 2" key="1">
    <citation type="submission" date="2021-06" db="EMBL/GenBank/DDBJ databases">
        <authorList>
            <person name="Palmer J.M."/>
        </authorList>
    </citation>
    <scope>NUCLEOTIDE SEQUENCE [LARGE SCALE GENOMIC DNA]</scope>
    <source>
        <strain evidence="1 2">XC_2019</strain>
        <tissue evidence="1">Muscle</tissue>
    </source>
</reference>
<organism evidence="1 2">
    <name type="scientific">Xenoophorus captivus</name>
    <dbReference type="NCBI Taxonomy" id="1517983"/>
    <lineage>
        <taxon>Eukaryota</taxon>
        <taxon>Metazoa</taxon>
        <taxon>Chordata</taxon>
        <taxon>Craniata</taxon>
        <taxon>Vertebrata</taxon>
        <taxon>Euteleostomi</taxon>
        <taxon>Actinopterygii</taxon>
        <taxon>Neopterygii</taxon>
        <taxon>Teleostei</taxon>
        <taxon>Neoteleostei</taxon>
        <taxon>Acanthomorphata</taxon>
        <taxon>Ovalentaria</taxon>
        <taxon>Atherinomorphae</taxon>
        <taxon>Cyprinodontiformes</taxon>
        <taxon>Goodeidae</taxon>
        <taxon>Xenoophorus</taxon>
    </lineage>
</organism>
<protein>
    <submittedName>
        <fullName evidence="1">Syndetin</fullName>
    </submittedName>
</protein>
<name>A0ABV0R567_9TELE</name>
<accession>A0ABV0R567</accession>
<evidence type="ECO:0000313" key="1">
    <source>
        <dbReference type="EMBL" id="MEQ2203284.1"/>
    </source>
</evidence>
<keyword evidence="2" id="KW-1185">Reference proteome</keyword>
<proteinExistence type="predicted"/>